<feature type="domain" description="GtrA/DPMS transmembrane" evidence="8">
    <location>
        <begin position="25"/>
        <end position="143"/>
    </location>
</feature>
<evidence type="ECO:0000259" key="8">
    <source>
        <dbReference type="Pfam" id="PF04138"/>
    </source>
</evidence>
<comment type="similarity">
    <text evidence="2">Belongs to the GtrA family.</text>
</comment>
<comment type="subcellular location">
    <subcellularLocation>
        <location evidence="1">Membrane</location>
        <topology evidence="1">Multi-pass membrane protein</topology>
    </subcellularLocation>
</comment>
<evidence type="ECO:0000256" key="1">
    <source>
        <dbReference type="ARBA" id="ARBA00004141"/>
    </source>
</evidence>
<dbReference type="RefSeq" id="WP_073421513.1">
    <property type="nucleotide sequence ID" value="NZ_FQVX01000003.1"/>
</dbReference>
<dbReference type="PANTHER" id="PTHR38459:SF1">
    <property type="entry name" value="PROPHAGE BACTOPRENOL-LINKED GLUCOSE TRANSLOCASE HOMOLOG"/>
    <property type="match status" value="1"/>
</dbReference>
<evidence type="ECO:0000313" key="9">
    <source>
        <dbReference type="EMBL" id="SHG85962.1"/>
    </source>
</evidence>
<proteinExistence type="inferred from homology"/>
<feature type="transmembrane region" description="Helical" evidence="7">
    <location>
        <begin position="55"/>
        <end position="74"/>
    </location>
</feature>
<feature type="transmembrane region" description="Helical" evidence="7">
    <location>
        <begin position="21"/>
        <end position="43"/>
    </location>
</feature>
<dbReference type="GO" id="GO:0005886">
    <property type="term" value="C:plasma membrane"/>
    <property type="evidence" value="ECO:0007669"/>
    <property type="project" value="TreeGrafter"/>
</dbReference>
<dbReference type="Pfam" id="PF04138">
    <property type="entry name" value="GtrA_DPMS_TM"/>
    <property type="match status" value="1"/>
</dbReference>
<evidence type="ECO:0000256" key="2">
    <source>
        <dbReference type="ARBA" id="ARBA00009399"/>
    </source>
</evidence>
<dbReference type="InterPro" id="IPR051401">
    <property type="entry name" value="GtrA_CellWall_Glycosyl"/>
</dbReference>
<dbReference type="STRING" id="1070870.SAMN05444351_3453"/>
<gene>
    <name evidence="9" type="ORF">SAMN05444351_3453</name>
</gene>
<dbReference type="AlphaFoldDB" id="A0A1M5N932"/>
<protein>
    <submittedName>
        <fullName evidence="9">Putative flippase GtrA (Transmembrane translocase of bactoprenol-linked glucose)</fullName>
    </submittedName>
</protein>
<accession>A0A1M5N932</accession>
<dbReference type="PANTHER" id="PTHR38459">
    <property type="entry name" value="PROPHAGE BACTOPRENOL-LINKED GLUCOSE TRANSLOCASE HOMOLOG"/>
    <property type="match status" value="1"/>
</dbReference>
<sequence length="199" mass="20900">MPLLPALRRRVGSTWHLLLKELSAFGAVGAACFVLDVGLFQLLYTSGSGAVTAKLVATVVSTTAAYLGHRFWSFAHRERSGYRREYVVFVLVNGLTLLIGLALVAFVRHPLGQEHALVLQAANVASIGLGTVIRWFAYRRWVFRAVAEPPAAGSPSPASPPAVSPAAPRPADPRTAVPAVGAAAVGRRVGGAEPARSGA</sequence>
<evidence type="ECO:0000256" key="7">
    <source>
        <dbReference type="SAM" id="Phobius"/>
    </source>
</evidence>
<evidence type="ECO:0000256" key="5">
    <source>
        <dbReference type="ARBA" id="ARBA00023136"/>
    </source>
</evidence>
<dbReference type="EMBL" id="FQVX01000003">
    <property type="protein sequence ID" value="SHG85962.1"/>
    <property type="molecule type" value="Genomic_DNA"/>
</dbReference>
<dbReference type="GO" id="GO:0000271">
    <property type="term" value="P:polysaccharide biosynthetic process"/>
    <property type="evidence" value="ECO:0007669"/>
    <property type="project" value="InterPro"/>
</dbReference>
<evidence type="ECO:0000256" key="4">
    <source>
        <dbReference type="ARBA" id="ARBA00022989"/>
    </source>
</evidence>
<dbReference type="InterPro" id="IPR007267">
    <property type="entry name" value="GtrA_DPMS_TM"/>
</dbReference>
<keyword evidence="10" id="KW-1185">Reference proteome</keyword>
<dbReference type="Proteomes" id="UP000184471">
    <property type="component" value="Unassembled WGS sequence"/>
</dbReference>
<feature type="region of interest" description="Disordered" evidence="6">
    <location>
        <begin position="150"/>
        <end position="175"/>
    </location>
</feature>
<feature type="transmembrane region" description="Helical" evidence="7">
    <location>
        <begin position="118"/>
        <end position="137"/>
    </location>
</feature>
<evidence type="ECO:0000256" key="6">
    <source>
        <dbReference type="SAM" id="MobiDB-lite"/>
    </source>
</evidence>
<feature type="compositionally biased region" description="Pro residues" evidence="6">
    <location>
        <begin position="157"/>
        <end position="170"/>
    </location>
</feature>
<evidence type="ECO:0000313" key="10">
    <source>
        <dbReference type="Proteomes" id="UP000184471"/>
    </source>
</evidence>
<reference evidence="9 10" key="1">
    <citation type="submission" date="2016-11" db="EMBL/GenBank/DDBJ databases">
        <authorList>
            <person name="Jaros S."/>
            <person name="Januszkiewicz K."/>
            <person name="Wedrychowicz H."/>
        </authorList>
    </citation>
    <scope>NUCLEOTIDE SEQUENCE [LARGE SCALE GENOMIC DNA]</scope>
    <source>
        <strain evidence="9 10">DSM 45408</strain>
    </source>
</reference>
<feature type="transmembrane region" description="Helical" evidence="7">
    <location>
        <begin position="86"/>
        <end position="106"/>
    </location>
</feature>
<organism evidence="9 10">
    <name type="scientific">Geodermatophilus nigrescens</name>
    <dbReference type="NCBI Taxonomy" id="1070870"/>
    <lineage>
        <taxon>Bacteria</taxon>
        <taxon>Bacillati</taxon>
        <taxon>Actinomycetota</taxon>
        <taxon>Actinomycetes</taxon>
        <taxon>Geodermatophilales</taxon>
        <taxon>Geodermatophilaceae</taxon>
        <taxon>Geodermatophilus</taxon>
    </lineage>
</organism>
<keyword evidence="4 7" id="KW-1133">Transmembrane helix</keyword>
<evidence type="ECO:0000256" key="3">
    <source>
        <dbReference type="ARBA" id="ARBA00022692"/>
    </source>
</evidence>
<name>A0A1M5N932_9ACTN</name>
<keyword evidence="5 7" id="KW-0472">Membrane</keyword>
<keyword evidence="3 7" id="KW-0812">Transmembrane</keyword>